<organism evidence="1 2">
    <name type="scientific">Araneus ventricosus</name>
    <name type="common">Orbweaver spider</name>
    <name type="synonym">Epeira ventricosa</name>
    <dbReference type="NCBI Taxonomy" id="182803"/>
    <lineage>
        <taxon>Eukaryota</taxon>
        <taxon>Metazoa</taxon>
        <taxon>Ecdysozoa</taxon>
        <taxon>Arthropoda</taxon>
        <taxon>Chelicerata</taxon>
        <taxon>Arachnida</taxon>
        <taxon>Araneae</taxon>
        <taxon>Araneomorphae</taxon>
        <taxon>Entelegynae</taxon>
        <taxon>Araneoidea</taxon>
        <taxon>Araneidae</taxon>
        <taxon>Araneus</taxon>
    </lineage>
</organism>
<accession>A0A4Y2V978</accession>
<evidence type="ECO:0000313" key="1">
    <source>
        <dbReference type="EMBL" id="GBO20974.1"/>
    </source>
</evidence>
<dbReference type="Proteomes" id="UP000499080">
    <property type="component" value="Unassembled WGS sequence"/>
</dbReference>
<gene>
    <name evidence="1" type="ORF">AVEN_157877_1</name>
</gene>
<dbReference type="AlphaFoldDB" id="A0A4Y2V978"/>
<reference evidence="1 2" key="1">
    <citation type="journal article" date="2019" name="Sci. Rep.">
        <title>Orb-weaving spider Araneus ventricosus genome elucidates the spidroin gene catalogue.</title>
        <authorList>
            <person name="Kono N."/>
            <person name="Nakamura H."/>
            <person name="Ohtoshi R."/>
            <person name="Moran D.A.P."/>
            <person name="Shinohara A."/>
            <person name="Yoshida Y."/>
            <person name="Fujiwara M."/>
            <person name="Mori M."/>
            <person name="Tomita M."/>
            <person name="Arakawa K."/>
        </authorList>
    </citation>
    <scope>NUCLEOTIDE SEQUENCE [LARGE SCALE GENOMIC DNA]</scope>
</reference>
<evidence type="ECO:0000313" key="2">
    <source>
        <dbReference type="Proteomes" id="UP000499080"/>
    </source>
</evidence>
<keyword evidence="2" id="KW-1185">Reference proteome</keyword>
<protein>
    <submittedName>
        <fullName evidence="1">Uncharacterized protein</fullName>
    </submittedName>
</protein>
<name>A0A4Y2V978_ARAVE</name>
<sequence>MVEHLLKVLIEASEIVNDVFNAHEMGAFAECDVDLRHGNVEISHHTSDSELNISKDDNPSANNEPCMSLNESIYINNIEISSIRMKGSIVCAMSRRIYSTFSHEIWLTDSDGDSMHLQDLDLLDAPFI</sequence>
<dbReference type="EMBL" id="BGPR01044239">
    <property type="protein sequence ID" value="GBO20974.1"/>
    <property type="molecule type" value="Genomic_DNA"/>
</dbReference>
<proteinExistence type="predicted"/>
<comment type="caution">
    <text evidence="1">The sequence shown here is derived from an EMBL/GenBank/DDBJ whole genome shotgun (WGS) entry which is preliminary data.</text>
</comment>